<organism evidence="4 5">
    <name type="scientific">Pelagicoccus albus</name>
    <dbReference type="NCBI Taxonomy" id="415222"/>
    <lineage>
        <taxon>Bacteria</taxon>
        <taxon>Pseudomonadati</taxon>
        <taxon>Verrucomicrobiota</taxon>
        <taxon>Opitutia</taxon>
        <taxon>Puniceicoccales</taxon>
        <taxon>Pelagicoccaceae</taxon>
        <taxon>Pelagicoccus</taxon>
    </lineage>
</organism>
<dbReference type="AlphaFoldDB" id="A0A7X1E744"/>
<sequence>MFRTLLLTTLISMSLSSPIFANPLILPLWAETPPNHQESELEETNETSGEFTLIAKVQTPTIEVRKPSPANSIRRAVVICPGGGYGFLAYDWEGVDIASYLNGQGITAIILKYRLPEDASNIEPHKTPLLDAKRALRLAKANAEAWGYDTVGIMGFSAGGHLASTLGTHFDLGDPSQEDRVEKFSSRPDFMVLLYPVISMIEGITHAGSRENLIGEAPSEDLINFYSNELQVTPETPPTFLLHSSDDETVPVANSLRFYQALLENDIETEMHLYPYGGHGYSLAIGKDRLSQWPELCARWIREVEL</sequence>
<dbReference type="InterPro" id="IPR050300">
    <property type="entry name" value="GDXG_lipolytic_enzyme"/>
</dbReference>
<feature type="domain" description="BD-FAE-like" evidence="3">
    <location>
        <begin position="74"/>
        <end position="262"/>
    </location>
</feature>
<evidence type="ECO:0000313" key="4">
    <source>
        <dbReference type="EMBL" id="MBC2604954.1"/>
    </source>
</evidence>
<protein>
    <submittedName>
        <fullName evidence="4">Alpha/beta hydrolase</fullName>
    </submittedName>
</protein>
<reference evidence="4 5" key="1">
    <citation type="submission" date="2020-07" db="EMBL/GenBank/DDBJ databases">
        <authorList>
            <person name="Feng X."/>
        </authorList>
    </citation>
    <scope>NUCLEOTIDE SEQUENCE [LARGE SCALE GENOMIC DNA]</scope>
    <source>
        <strain evidence="4 5">JCM23202</strain>
    </source>
</reference>
<keyword evidence="2" id="KW-0732">Signal</keyword>
<feature type="signal peptide" evidence="2">
    <location>
        <begin position="1"/>
        <end position="21"/>
    </location>
</feature>
<dbReference type="GO" id="GO:0016787">
    <property type="term" value="F:hydrolase activity"/>
    <property type="evidence" value="ECO:0007669"/>
    <property type="project" value="UniProtKB-KW"/>
</dbReference>
<evidence type="ECO:0000256" key="1">
    <source>
        <dbReference type="ARBA" id="ARBA00022801"/>
    </source>
</evidence>
<dbReference type="InterPro" id="IPR049492">
    <property type="entry name" value="BD-FAE-like_dom"/>
</dbReference>
<keyword evidence="5" id="KW-1185">Reference proteome</keyword>
<evidence type="ECO:0000259" key="3">
    <source>
        <dbReference type="Pfam" id="PF20434"/>
    </source>
</evidence>
<evidence type="ECO:0000256" key="2">
    <source>
        <dbReference type="SAM" id="SignalP"/>
    </source>
</evidence>
<feature type="chain" id="PRO_5030679754" evidence="2">
    <location>
        <begin position="22"/>
        <end position="306"/>
    </location>
</feature>
<evidence type="ECO:0000313" key="5">
    <source>
        <dbReference type="Proteomes" id="UP000526501"/>
    </source>
</evidence>
<dbReference type="Proteomes" id="UP000526501">
    <property type="component" value="Unassembled WGS sequence"/>
</dbReference>
<dbReference type="InterPro" id="IPR029058">
    <property type="entry name" value="AB_hydrolase_fold"/>
</dbReference>
<dbReference type="PANTHER" id="PTHR48081">
    <property type="entry name" value="AB HYDROLASE SUPERFAMILY PROTEIN C4A8.06C"/>
    <property type="match status" value="1"/>
</dbReference>
<comment type="caution">
    <text evidence="4">The sequence shown here is derived from an EMBL/GenBank/DDBJ whole genome shotgun (WGS) entry which is preliminary data.</text>
</comment>
<dbReference type="Pfam" id="PF20434">
    <property type="entry name" value="BD-FAE"/>
    <property type="match status" value="1"/>
</dbReference>
<proteinExistence type="predicted"/>
<keyword evidence="1 4" id="KW-0378">Hydrolase</keyword>
<name>A0A7X1E744_9BACT</name>
<dbReference type="Gene3D" id="3.40.50.1820">
    <property type="entry name" value="alpha/beta hydrolase"/>
    <property type="match status" value="1"/>
</dbReference>
<dbReference type="PANTHER" id="PTHR48081:SF6">
    <property type="entry name" value="PEPTIDASE S9 PROLYL OLIGOPEPTIDASE CATALYTIC DOMAIN-CONTAINING PROTEIN"/>
    <property type="match status" value="1"/>
</dbReference>
<accession>A0A7X1E744</accession>
<dbReference type="SUPFAM" id="SSF53474">
    <property type="entry name" value="alpha/beta-Hydrolases"/>
    <property type="match status" value="1"/>
</dbReference>
<gene>
    <name evidence="4" type="ORF">H5P27_02750</name>
</gene>
<dbReference type="EMBL" id="JACHVC010000005">
    <property type="protein sequence ID" value="MBC2604954.1"/>
    <property type="molecule type" value="Genomic_DNA"/>
</dbReference>